<dbReference type="Proteomes" id="UP001167831">
    <property type="component" value="Unassembled WGS sequence"/>
</dbReference>
<comment type="caution">
    <text evidence="2">The sequence shown here is derived from an EMBL/GenBank/DDBJ whole genome shotgun (WGS) entry which is preliminary data.</text>
</comment>
<dbReference type="Proteomes" id="UP001168478">
    <property type="component" value="Unassembled WGS sequence"/>
</dbReference>
<protein>
    <submittedName>
        <fullName evidence="2">Uncharacterized protein</fullName>
    </submittedName>
</protein>
<dbReference type="AlphaFoldDB" id="A0AAW7JN21"/>
<gene>
    <name evidence="1" type="ORF">QVN81_01685</name>
    <name evidence="2" type="ORF">QVN84_01675</name>
</gene>
<dbReference type="RefSeq" id="WP_289824522.1">
    <property type="nucleotide sequence ID" value="NZ_JAUEIE010000001.1"/>
</dbReference>
<sequence length="179" mass="20859">MIFSEATGDVTVYTYGIDENERVTGVFENPTRHAQRYVIPTDAQLRSREYAKGKPIWNMKKDERIRILTAIALNHMAYHMKGKDIPIDIHNHGDMFPTIGEYPFRFIDYSWIPEKYLPVTTDEIPGWVRADDILHVVTLYYKEWQTAGLPSPELAKLYITDRKRKVIKCEVAVRDADEP</sequence>
<evidence type="ECO:0000313" key="2">
    <source>
        <dbReference type="EMBL" id="MDN0024235.1"/>
    </source>
</evidence>
<dbReference type="EMBL" id="JAUEIF010000001">
    <property type="protein sequence ID" value="MDN0024235.1"/>
    <property type="molecule type" value="Genomic_DNA"/>
</dbReference>
<dbReference type="EMBL" id="JAUEIE010000001">
    <property type="protein sequence ID" value="MDN0021739.1"/>
    <property type="molecule type" value="Genomic_DNA"/>
</dbReference>
<proteinExistence type="predicted"/>
<evidence type="ECO:0000313" key="1">
    <source>
        <dbReference type="EMBL" id="MDN0021739.1"/>
    </source>
</evidence>
<evidence type="ECO:0000313" key="4">
    <source>
        <dbReference type="Proteomes" id="UP001168478"/>
    </source>
</evidence>
<evidence type="ECO:0000313" key="3">
    <source>
        <dbReference type="Proteomes" id="UP001167831"/>
    </source>
</evidence>
<name>A0AAW7JN21_9BACT</name>
<accession>A0AAW7JN21</accession>
<reference evidence="2" key="1">
    <citation type="submission" date="2023-06" db="EMBL/GenBank/DDBJ databases">
        <authorList>
            <person name="Zeman M."/>
            <person name="Kubasova T."/>
            <person name="Jahodarova E."/>
            <person name="Nykrynova M."/>
            <person name="Rychlik I."/>
        </authorList>
    </citation>
    <scope>NUCLEOTIDE SEQUENCE</scope>
    <source>
        <strain evidence="2">ET15</strain>
        <strain evidence="1">ET37</strain>
    </source>
</reference>
<reference evidence="2" key="2">
    <citation type="submission" date="2023-08" db="EMBL/GenBank/DDBJ databases">
        <title>Identification and characterization of horizontal gene transfer across gut microbiota members of farm animals based on homology search.</title>
        <authorList>
            <person name="Schwarzerova J."/>
            <person name="Nykrynova M."/>
            <person name="Jureckova K."/>
            <person name="Cejkova D."/>
            <person name="Rychlik I."/>
        </authorList>
    </citation>
    <scope>NUCLEOTIDE SEQUENCE</scope>
    <source>
        <strain evidence="2">ET15</strain>
        <strain evidence="1">ET37</strain>
    </source>
</reference>
<keyword evidence="3" id="KW-1185">Reference proteome</keyword>
<organism evidence="2 4">
    <name type="scientific">Leyella lascolaii</name>
    <dbReference type="NCBI Taxonomy" id="1776379"/>
    <lineage>
        <taxon>Bacteria</taxon>
        <taxon>Pseudomonadati</taxon>
        <taxon>Bacteroidota</taxon>
        <taxon>Bacteroidia</taxon>
        <taxon>Bacteroidales</taxon>
        <taxon>Prevotellaceae</taxon>
        <taxon>Leyella</taxon>
    </lineage>
</organism>